<comment type="pathway">
    <text evidence="1">Amino-acid biosynthesis; L-asparagine biosynthesis; L-asparagine from L-aspartate (L-Gln route): step 1/1.</text>
</comment>
<dbReference type="Pfam" id="PF13537">
    <property type="entry name" value="GATase_7"/>
    <property type="match status" value="1"/>
</dbReference>
<dbReference type="SUPFAM" id="SSF52402">
    <property type="entry name" value="Adenine nucleotide alpha hydrolases-like"/>
    <property type="match status" value="1"/>
</dbReference>
<dbReference type="GO" id="GO:0004066">
    <property type="term" value="F:asparagine synthase (glutamine-hydrolyzing) activity"/>
    <property type="evidence" value="ECO:0007669"/>
    <property type="project" value="UniProtKB-EC"/>
</dbReference>
<dbReference type="Pfam" id="PF00733">
    <property type="entry name" value="Asn_synthase"/>
    <property type="match status" value="1"/>
</dbReference>
<accession>A0A2N3PVD5</accession>
<keyword evidence="8" id="KW-0028">Amino-acid biosynthesis</keyword>
<comment type="catalytic activity">
    <reaction evidence="7">
        <text>L-aspartate + L-glutamine + ATP + H2O = L-asparagine + L-glutamate + AMP + diphosphate + H(+)</text>
        <dbReference type="Rhea" id="RHEA:12228"/>
        <dbReference type="ChEBI" id="CHEBI:15377"/>
        <dbReference type="ChEBI" id="CHEBI:15378"/>
        <dbReference type="ChEBI" id="CHEBI:29985"/>
        <dbReference type="ChEBI" id="CHEBI:29991"/>
        <dbReference type="ChEBI" id="CHEBI:30616"/>
        <dbReference type="ChEBI" id="CHEBI:33019"/>
        <dbReference type="ChEBI" id="CHEBI:58048"/>
        <dbReference type="ChEBI" id="CHEBI:58359"/>
        <dbReference type="ChEBI" id="CHEBI:456215"/>
        <dbReference type="EC" id="6.3.5.4"/>
    </reaction>
</comment>
<comment type="caution">
    <text evidence="12">The sequence shown here is derived from an EMBL/GenBank/DDBJ whole genome shotgun (WGS) entry which is preliminary data.</text>
</comment>
<dbReference type="InterPro" id="IPR014729">
    <property type="entry name" value="Rossmann-like_a/b/a_fold"/>
</dbReference>
<dbReference type="InterPro" id="IPR051786">
    <property type="entry name" value="ASN_synthetase/amidase"/>
</dbReference>
<evidence type="ECO:0000256" key="6">
    <source>
        <dbReference type="ARBA" id="ARBA00022962"/>
    </source>
</evidence>
<name>A0A2N3PVD5_9PROT</name>
<evidence type="ECO:0000313" key="13">
    <source>
        <dbReference type="Proteomes" id="UP000233293"/>
    </source>
</evidence>
<dbReference type="CDD" id="cd01991">
    <property type="entry name" value="Asn_synthase_B_C"/>
    <property type="match status" value="1"/>
</dbReference>
<dbReference type="GO" id="GO:0005524">
    <property type="term" value="F:ATP binding"/>
    <property type="evidence" value="ECO:0007669"/>
    <property type="project" value="UniProtKB-KW"/>
</dbReference>
<dbReference type="PANTHER" id="PTHR43284">
    <property type="entry name" value="ASPARAGINE SYNTHETASE (GLUTAMINE-HYDROLYZING)"/>
    <property type="match status" value="1"/>
</dbReference>
<evidence type="ECO:0000256" key="2">
    <source>
        <dbReference type="ARBA" id="ARBA00005752"/>
    </source>
</evidence>
<dbReference type="InterPro" id="IPR001962">
    <property type="entry name" value="Asn_synthase"/>
</dbReference>
<dbReference type="Proteomes" id="UP000233293">
    <property type="component" value="Unassembled WGS sequence"/>
</dbReference>
<dbReference type="InterPro" id="IPR033738">
    <property type="entry name" value="AsnB_N"/>
</dbReference>
<evidence type="ECO:0000256" key="7">
    <source>
        <dbReference type="ARBA" id="ARBA00048741"/>
    </source>
</evidence>
<dbReference type="GO" id="GO:0005829">
    <property type="term" value="C:cytosol"/>
    <property type="evidence" value="ECO:0007669"/>
    <property type="project" value="TreeGrafter"/>
</dbReference>
<keyword evidence="6 8" id="KW-0315">Glutamine amidotransferase</keyword>
<dbReference type="PANTHER" id="PTHR43284:SF1">
    <property type="entry name" value="ASPARAGINE SYNTHETASE"/>
    <property type="match status" value="1"/>
</dbReference>
<dbReference type="InterPro" id="IPR029055">
    <property type="entry name" value="Ntn_hydrolases_N"/>
</dbReference>
<proteinExistence type="inferred from homology"/>
<gene>
    <name evidence="12" type="primary">asnB</name>
    <name evidence="12" type="ORF">CWS72_12300</name>
</gene>
<dbReference type="GO" id="GO:0006529">
    <property type="term" value="P:asparagine biosynthetic process"/>
    <property type="evidence" value="ECO:0007669"/>
    <property type="project" value="UniProtKB-KW"/>
</dbReference>
<sequence length="589" mass="64871">MCGIAGIMMADGSQPDAALLDHLETALLHRGPDGTGRYVKDEVGLVHARLAIIDLTSGDQPLFGPRGSALVANGEIYNYIELRERELPDADLRTRSDCEPILHLYERHGLDAASHLRGMYAFALHDPDAKSLTLARDPFGIKQLYYVETPRCFAFASEPQALIAAGLVEAELVRRPVGELLQLQFTTGAETIFKGIRRLLPGETLRVTRGRITERRILPALPTDGPRAIGEAEALKRLDDILMESVNIHQRADVPYGLFLSSGIDSAAILTCMTRLANNPVQAYTACFPKTGVYDEYDEAHKMAKAMGAHHIKVEVTADDFWRDLPKIVACVDDPTADYAIVPTYILAREAAKDLKVILCGEGGDEIFAGYGRYRRQIRPWWLGGRQRRRTGPFSGRGILFEEPKDWRDGIVAAEAACALPGRSKLQIAQAADCVDWLANGLLVKLDRCLMAHGLEGRTPLLDPVVGDFGYCLPQELKLGRGRGKYLMRRWLEEHVPGSPAFARKKGFTVPVGDWIAGQGEKLGALVAADPAIQAIAPADKVKAAFSGRDRHTLEAAWRLLFFALWHRRHLRGVAPDGDVFECLAHPLG</sequence>
<organism evidence="12 13">
    <name type="scientific">Telmatospirillum siberiense</name>
    <dbReference type="NCBI Taxonomy" id="382514"/>
    <lineage>
        <taxon>Bacteria</taxon>
        <taxon>Pseudomonadati</taxon>
        <taxon>Pseudomonadota</taxon>
        <taxon>Alphaproteobacteria</taxon>
        <taxon>Rhodospirillales</taxon>
        <taxon>Rhodospirillaceae</taxon>
        <taxon>Telmatospirillum</taxon>
    </lineage>
</organism>
<evidence type="ECO:0000313" key="12">
    <source>
        <dbReference type="EMBL" id="PKU24364.1"/>
    </source>
</evidence>
<dbReference type="PIRSF" id="PIRSF001589">
    <property type="entry name" value="Asn_synthetase_glu-h"/>
    <property type="match status" value="1"/>
</dbReference>
<evidence type="ECO:0000256" key="5">
    <source>
        <dbReference type="ARBA" id="ARBA00022840"/>
    </source>
</evidence>
<evidence type="ECO:0000256" key="1">
    <source>
        <dbReference type="ARBA" id="ARBA00005187"/>
    </source>
</evidence>
<evidence type="ECO:0000256" key="4">
    <source>
        <dbReference type="ARBA" id="ARBA00022741"/>
    </source>
</evidence>
<evidence type="ECO:0000256" key="8">
    <source>
        <dbReference type="PIRSR" id="PIRSR001589-1"/>
    </source>
</evidence>
<dbReference type="PROSITE" id="PS51278">
    <property type="entry name" value="GATASE_TYPE_2"/>
    <property type="match status" value="1"/>
</dbReference>
<evidence type="ECO:0000256" key="3">
    <source>
        <dbReference type="ARBA" id="ARBA00012737"/>
    </source>
</evidence>
<evidence type="ECO:0000256" key="9">
    <source>
        <dbReference type="PIRSR" id="PIRSR001589-2"/>
    </source>
</evidence>
<dbReference type="EC" id="6.3.5.4" evidence="3"/>
<feature type="active site" description="For GATase activity" evidence="8">
    <location>
        <position position="2"/>
    </location>
</feature>
<protein>
    <recommendedName>
        <fullName evidence="3">asparagine synthase (glutamine-hydrolyzing)</fullName>
        <ecNumber evidence="3">6.3.5.4</ecNumber>
    </recommendedName>
</protein>
<dbReference type="NCBIfam" id="TIGR01536">
    <property type="entry name" value="asn_synth_AEB"/>
    <property type="match status" value="1"/>
</dbReference>
<keyword evidence="13" id="KW-1185">Reference proteome</keyword>
<dbReference type="OrthoDB" id="9763290at2"/>
<evidence type="ECO:0000256" key="10">
    <source>
        <dbReference type="PIRSR" id="PIRSR001589-3"/>
    </source>
</evidence>
<dbReference type="SUPFAM" id="SSF56235">
    <property type="entry name" value="N-terminal nucleophile aminohydrolases (Ntn hydrolases)"/>
    <property type="match status" value="1"/>
</dbReference>
<dbReference type="EMBL" id="PIUM01000012">
    <property type="protein sequence ID" value="PKU24364.1"/>
    <property type="molecule type" value="Genomic_DNA"/>
</dbReference>
<feature type="domain" description="Glutamine amidotransferase type-2" evidence="11">
    <location>
        <begin position="2"/>
        <end position="210"/>
    </location>
</feature>
<keyword evidence="8" id="KW-0061">Asparagine biosynthesis</keyword>
<reference evidence="13" key="1">
    <citation type="submission" date="2017-12" db="EMBL/GenBank/DDBJ databases">
        <title>Draft genome sequence of Telmatospirillum siberiense 26-4b1T, an acidotolerant peatland alphaproteobacterium potentially involved in sulfur cycling.</title>
        <authorList>
            <person name="Hausmann B."/>
            <person name="Pjevac P."/>
            <person name="Schreck K."/>
            <person name="Herbold C.W."/>
            <person name="Daims H."/>
            <person name="Wagner M."/>
            <person name="Pester M."/>
            <person name="Loy A."/>
        </authorList>
    </citation>
    <scope>NUCLEOTIDE SEQUENCE [LARGE SCALE GENOMIC DNA]</scope>
    <source>
        <strain evidence="13">26-4b1</strain>
    </source>
</reference>
<dbReference type="InterPro" id="IPR017932">
    <property type="entry name" value="GATase_2_dom"/>
</dbReference>
<feature type="site" description="Important for beta-aspartyl-AMP intermediate formation" evidence="10">
    <location>
        <position position="362"/>
    </location>
</feature>
<dbReference type="InterPro" id="IPR006426">
    <property type="entry name" value="Asn_synth_AEB"/>
</dbReference>
<keyword evidence="5 9" id="KW-0067">ATP-binding</keyword>
<feature type="binding site" evidence="9">
    <location>
        <position position="97"/>
    </location>
    <ligand>
        <name>L-glutamine</name>
        <dbReference type="ChEBI" id="CHEBI:58359"/>
    </ligand>
</feature>
<dbReference type="RefSeq" id="WP_101250903.1">
    <property type="nucleotide sequence ID" value="NZ_PIUM01000012.1"/>
</dbReference>
<evidence type="ECO:0000259" key="11">
    <source>
        <dbReference type="PROSITE" id="PS51278"/>
    </source>
</evidence>
<dbReference type="AlphaFoldDB" id="A0A2N3PVD5"/>
<dbReference type="CDD" id="cd00712">
    <property type="entry name" value="AsnB"/>
    <property type="match status" value="1"/>
</dbReference>
<dbReference type="Gene3D" id="3.40.50.620">
    <property type="entry name" value="HUPs"/>
    <property type="match status" value="1"/>
</dbReference>
<keyword evidence="4 9" id="KW-0547">Nucleotide-binding</keyword>
<dbReference type="Gene3D" id="3.60.20.10">
    <property type="entry name" value="Glutamine Phosphoribosylpyrophosphate, subunit 1, domain 1"/>
    <property type="match status" value="1"/>
</dbReference>
<comment type="similarity">
    <text evidence="2">Belongs to the asparagine synthetase family.</text>
</comment>